<feature type="region of interest" description="Disordered" evidence="1">
    <location>
        <begin position="1"/>
        <end position="35"/>
    </location>
</feature>
<reference evidence="2" key="2">
    <citation type="journal article" date="2015" name="Data Brief">
        <title>Shoot transcriptome of the giant reed, Arundo donax.</title>
        <authorList>
            <person name="Barrero R.A."/>
            <person name="Guerrero F.D."/>
            <person name="Moolhuijzen P."/>
            <person name="Goolsby J.A."/>
            <person name="Tidwell J."/>
            <person name="Bellgard S.E."/>
            <person name="Bellgard M.I."/>
        </authorList>
    </citation>
    <scope>NUCLEOTIDE SEQUENCE</scope>
    <source>
        <tissue evidence="2">Shoot tissue taken approximately 20 cm above the soil surface</tissue>
    </source>
</reference>
<feature type="compositionally biased region" description="Polar residues" evidence="1">
    <location>
        <begin position="23"/>
        <end position="35"/>
    </location>
</feature>
<proteinExistence type="predicted"/>
<accession>A0A0A9T3Z9</accession>
<dbReference type="AlphaFoldDB" id="A0A0A9T3Z9"/>
<name>A0A0A9T3Z9_ARUDO</name>
<organism evidence="2">
    <name type="scientific">Arundo donax</name>
    <name type="common">Giant reed</name>
    <name type="synonym">Donax arundinaceus</name>
    <dbReference type="NCBI Taxonomy" id="35708"/>
    <lineage>
        <taxon>Eukaryota</taxon>
        <taxon>Viridiplantae</taxon>
        <taxon>Streptophyta</taxon>
        <taxon>Embryophyta</taxon>
        <taxon>Tracheophyta</taxon>
        <taxon>Spermatophyta</taxon>
        <taxon>Magnoliopsida</taxon>
        <taxon>Liliopsida</taxon>
        <taxon>Poales</taxon>
        <taxon>Poaceae</taxon>
        <taxon>PACMAD clade</taxon>
        <taxon>Arundinoideae</taxon>
        <taxon>Arundineae</taxon>
        <taxon>Arundo</taxon>
    </lineage>
</organism>
<feature type="compositionally biased region" description="Basic and acidic residues" evidence="1">
    <location>
        <begin position="1"/>
        <end position="21"/>
    </location>
</feature>
<evidence type="ECO:0000313" key="2">
    <source>
        <dbReference type="EMBL" id="JAD45152.1"/>
    </source>
</evidence>
<protein>
    <submittedName>
        <fullName evidence="2">Uncharacterized protein</fullName>
    </submittedName>
</protein>
<sequence length="35" mass="3983">MLDTNSSREPHILSEQRERNKNLKSTSKSSFSGDC</sequence>
<reference evidence="2" key="1">
    <citation type="submission" date="2014-09" db="EMBL/GenBank/DDBJ databases">
        <authorList>
            <person name="Magalhaes I.L.F."/>
            <person name="Oliveira U."/>
            <person name="Santos F.R."/>
            <person name="Vidigal T.H.D.A."/>
            <person name="Brescovit A.D."/>
            <person name="Santos A.J."/>
        </authorList>
    </citation>
    <scope>NUCLEOTIDE SEQUENCE</scope>
    <source>
        <tissue evidence="2">Shoot tissue taken approximately 20 cm above the soil surface</tissue>
    </source>
</reference>
<evidence type="ECO:0000256" key="1">
    <source>
        <dbReference type="SAM" id="MobiDB-lite"/>
    </source>
</evidence>
<dbReference type="EMBL" id="GBRH01252743">
    <property type="protein sequence ID" value="JAD45152.1"/>
    <property type="molecule type" value="Transcribed_RNA"/>
</dbReference>